<keyword evidence="2" id="KW-1185">Reference proteome</keyword>
<dbReference type="AlphaFoldDB" id="A0A4Y2V376"/>
<gene>
    <name evidence="1" type="ORF">AVEN_152072_1</name>
</gene>
<evidence type="ECO:0000313" key="1">
    <source>
        <dbReference type="EMBL" id="GBO19675.1"/>
    </source>
</evidence>
<protein>
    <submittedName>
        <fullName evidence="1">Uncharacterized protein</fullName>
    </submittedName>
</protein>
<comment type="caution">
    <text evidence="1">The sequence shown here is derived from an EMBL/GenBank/DDBJ whole genome shotgun (WGS) entry which is preliminary data.</text>
</comment>
<accession>A0A4Y2V376</accession>
<proteinExistence type="predicted"/>
<reference evidence="1 2" key="1">
    <citation type="journal article" date="2019" name="Sci. Rep.">
        <title>Orb-weaving spider Araneus ventricosus genome elucidates the spidroin gene catalogue.</title>
        <authorList>
            <person name="Kono N."/>
            <person name="Nakamura H."/>
            <person name="Ohtoshi R."/>
            <person name="Moran D.A.P."/>
            <person name="Shinohara A."/>
            <person name="Yoshida Y."/>
            <person name="Fujiwara M."/>
            <person name="Mori M."/>
            <person name="Tomita M."/>
            <person name="Arakawa K."/>
        </authorList>
    </citation>
    <scope>NUCLEOTIDE SEQUENCE [LARGE SCALE GENOMIC DNA]</scope>
</reference>
<name>A0A4Y2V376_ARAVE</name>
<dbReference type="EMBL" id="BGPR01043133">
    <property type="protein sequence ID" value="GBO19675.1"/>
    <property type="molecule type" value="Genomic_DNA"/>
</dbReference>
<dbReference type="Proteomes" id="UP000499080">
    <property type="component" value="Unassembled WGS sequence"/>
</dbReference>
<sequence>MKVYSQLCRKTRSTGNRETIDLAQISKVNRQQSGNNSSALCDLATQTVSKSLINDNNRIFSSAQLTRFLVRTADETPKKFQSINTLPDPRPALILSDGRDVTWSFLVH</sequence>
<organism evidence="1 2">
    <name type="scientific">Araneus ventricosus</name>
    <name type="common">Orbweaver spider</name>
    <name type="synonym">Epeira ventricosa</name>
    <dbReference type="NCBI Taxonomy" id="182803"/>
    <lineage>
        <taxon>Eukaryota</taxon>
        <taxon>Metazoa</taxon>
        <taxon>Ecdysozoa</taxon>
        <taxon>Arthropoda</taxon>
        <taxon>Chelicerata</taxon>
        <taxon>Arachnida</taxon>
        <taxon>Araneae</taxon>
        <taxon>Araneomorphae</taxon>
        <taxon>Entelegynae</taxon>
        <taxon>Araneoidea</taxon>
        <taxon>Araneidae</taxon>
        <taxon>Araneus</taxon>
    </lineage>
</organism>
<evidence type="ECO:0000313" key="2">
    <source>
        <dbReference type="Proteomes" id="UP000499080"/>
    </source>
</evidence>